<protein>
    <submittedName>
        <fullName evidence="1">Uncharacterized protein</fullName>
    </submittedName>
</protein>
<dbReference type="AlphaFoldDB" id="A0A068QYW7"/>
<dbReference type="Proteomes" id="UP000032735">
    <property type="component" value="Chromosome"/>
</dbReference>
<evidence type="ECO:0000313" key="1">
    <source>
        <dbReference type="EMBL" id="CDG20217.1"/>
    </source>
</evidence>
<organism evidence="1 2">
    <name type="scientific">Xenorhabdus poinarii G6</name>
    <dbReference type="NCBI Taxonomy" id="1354304"/>
    <lineage>
        <taxon>Bacteria</taxon>
        <taxon>Pseudomonadati</taxon>
        <taxon>Pseudomonadota</taxon>
        <taxon>Gammaproteobacteria</taxon>
        <taxon>Enterobacterales</taxon>
        <taxon>Morganellaceae</taxon>
        <taxon>Xenorhabdus</taxon>
    </lineage>
</organism>
<dbReference type="HOGENOM" id="CLU_2775073_0_0_6"/>
<dbReference type="EMBL" id="FO704551">
    <property type="protein sequence ID" value="CDG20217.1"/>
    <property type="molecule type" value="Genomic_DNA"/>
</dbReference>
<dbReference type="STRING" id="1354304.XPG1_0562"/>
<gene>
    <name evidence="1" type="ORF">XPG1_0562</name>
</gene>
<name>A0A068QYW7_9GAMM</name>
<dbReference type="KEGG" id="xpo:XPG1_0562"/>
<accession>A0A068QYW7</accession>
<keyword evidence="2" id="KW-1185">Reference proteome</keyword>
<sequence>MVKTTFPSPARCDVVDENRLPPVGIIKIKKGAYMPSIRVLNSLTALTGIVTRFFKDHAQKLTRGSDGFP</sequence>
<proteinExistence type="predicted"/>
<evidence type="ECO:0000313" key="2">
    <source>
        <dbReference type="Proteomes" id="UP000032735"/>
    </source>
</evidence>
<reference evidence="1 2" key="1">
    <citation type="submission" date="2013-07" db="EMBL/GenBank/DDBJ databases">
        <authorList>
            <person name="Genoscope - CEA"/>
        </authorList>
    </citation>
    <scope>NUCLEOTIDE SEQUENCE [LARGE SCALE GENOMIC DNA]</scope>
    <source>
        <strain evidence="1 2">G6</strain>
    </source>
</reference>